<evidence type="ECO:0000256" key="4">
    <source>
        <dbReference type="PROSITE-ProRule" id="PRU00325"/>
    </source>
</evidence>
<reference evidence="7" key="1">
    <citation type="journal article" date="2014" name="Nat. Commun.">
        <title>The emerging biofuel crop Camelina sativa retains a highly undifferentiated hexaploid genome structure.</title>
        <authorList>
            <person name="Kagale S."/>
            <person name="Koh C."/>
            <person name="Nixon J."/>
            <person name="Bollina V."/>
            <person name="Clarke W.E."/>
            <person name="Tuteja R."/>
            <person name="Spillane C."/>
            <person name="Robinson S.J."/>
            <person name="Links M.G."/>
            <person name="Clarke C."/>
            <person name="Higgins E.E."/>
            <person name="Huebert T."/>
            <person name="Sharpe A.G."/>
            <person name="Parkin I.A."/>
        </authorList>
    </citation>
    <scope>NUCLEOTIDE SEQUENCE [LARGE SCALE GENOMIC DNA]</scope>
    <source>
        <strain evidence="7">cv. DH55</strain>
    </source>
</reference>
<dbReference type="InterPro" id="IPR018289">
    <property type="entry name" value="MULE_transposase_dom"/>
</dbReference>
<reference evidence="8" key="2">
    <citation type="submission" date="2025-08" db="UniProtKB">
        <authorList>
            <consortium name="RefSeq"/>
        </authorList>
    </citation>
    <scope>IDENTIFICATION</scope>
    <source>
        <tissue evidence="8">Leaf</tissue>
    </source>
</reference>
<evidence type="ECO:0000256" key="2">
    <source>
        <dbReference type="ARBA" id="ARBA00022771"/>
    </source>
</evidence>
<keyword evidence="7" id="KW-1185">Reference proteome</keyword>
<name>A0ABM1QR68_CAMSA</name>
<dbReference type="PANTHER" id="PTHR31973">
    <property type="entry name" value="POLYPROTEIN, PUTATIVE-RELATED"/>
    <property type="match status" value="1"/>
</dbReference>
<dbReference type="Pfam" id="PF10551">
    <property type="entry name" value="MULE"/>
    <property type="match status" value="1"/>
</dbReference>
<feature type="region of interest" description="Disordered" evidence="5">
    <location>
        <begin position="36"/>
        <end position="156"/>
    </location>
</feature>
<dbReference type="Pfam" id="PF03108">
    <property type="entry name" value="DBD_Tnp_Mut"/>
    <property type="match status" value="1"/>
</dbReference>
<dbReference type="InterPro" id="IPR007527">
    <property type="entry name" value="Znf_SWIM"/>
</dbReference>
<dbReference type="Pfam" id="PF04434">
    <property type="entry name" value="SWIM"/>
    <property type="match status" value="1"/>
</dbReference>
<dbReference type="InterPro" id="IPR004332">
    <property type="entry name" value="Transposase_MuDR"/>
</dbReference>
<evidence type="ECO:0000259" key="6">
    <source>
        <dbReference type="PROSITE" id="PS50966"/>
    </source>
</evidence>
<accession>A0ABM1QR68</accession>
<dbReference type="InterPro" id="IPR006564">
    <property type="entry name" value="Znf_PMZ"/>
</dbReference>
<evidence type="ECO:0000313" key="8">
    <source>
        <dbReference type="RefSeq" id="XP_019089256.1"/>
    </source>
</evidence>
<feature type="compositionally biased region" description="Acidic residues" evidence="5">
    <location>
        <begin position="106"/>
        <end position="119"/>
    </location>
</feature>
<dbReference type="RefSeq" id="XP_019089256.1">
    <property type="nucleotide sequence ID" value="XM_019233711.1"/>
</dbReference>
<dbReference type="PROSITE" id="PS50966">
    <property type="entry name" value="ZF_SWIM"/>
    <property type="match status" value="1"/>
</dbReference>
<keyword evidence="2 4" id="KW-0863">Zinc-finger</keyword>
<sequence length="747" mass="84473">MPPVIVSNGRQFQNFLKQHRSELIRLCVEIEAKSGETLFEEVKPKTPEPTPKTPEVVVDDFVGVAEEMGEKDDEYESRKEDGEDNVGNDLDEDEADDEDNSRFDYCDDSDGASSGDEDYLLYSNFAPDEAEESLDDGPGGGSCIEENVCNTESNNRTRKTNSAADAIEKEVRKIENGGGDIVVGDKFDSKETLVARLRVLSVLDKYDYNVRYSTPVLLIVECWVKGCKWRIRASTMGDSPVFHIRRYCREHTCSVTERYGRSRNAKPPILAQLYKDYVGGVGSSVVPNLVGDGLNLRYGVQLGYWKAHRTLIKAREYVRGTPESGYAELPAYLYRLRSSNPGTLTRLVVDAEDRFKYVFIAIAGCIKGFRYMRKVVVVDGTFLKGEFKGTLLIATTQDGNFNIFPLAYAVVDTENDVSWEWFFTQLSSVIPDDEELALISDRHKSIGKAIAKVYPLASRGICTYHLHKNIILRFSGSETFRLVKKAAAAYRVVDFEEIFQQIQEANPQLHAYLVRADVTKWSRAHFPGDRYNFTTSNIAESLNKVLNPARAYPIVELLEAVRNMLTRWFATRRKQAAAMPTLLTKGVENLLQARIEQSRRLKVQEIDEDRFEVSGGNSTHVVNLRYKRCSCRRFDLERMPCVHAIAAAYTANISVINQHHPYFRRDSLCSGYAEAIMPIDTSCIVPTDITPSRCKPPFVRNPPGRPKMTRRKSFVEVALETKRPRKQHACSQCQQVGHNRTTCPANT</sequence>
<dbReference type="PANTHER" id="PTHR31973:SF113">
    <property type="entry name" value="PROTEIN FAR1-RELATED SEQUENCE 5-LIKE"/>
    <property type="match status" value="1"/>
</dbReference>
<dbReference type="Proteomes" id="UP000694864">
    <property type="component" value="Chromosome 12"/>
</dbReference>
<feature type="compositionally biased region" description="Acidic residues" evidence="5">
    <location>
        <begin position="82"/>
        <end position="99"/>
    </location>
</feature>
<evidence type="ECO:0000313" key="7">
    <source>
        <dbReference type="Proteomes" id="UP000694864"/>
    </source>
</evidence>
<evidence type="ECO:0000256" key="3">
    <source>
        <dbReference type="ARBA" id="ARBA00022833"/>
    </source>
</evidence>
<keyword evidence="1" id="KW-0479">Metal-binding</keyword>
<dbReference type="GeneID" id="109128036"/>
<gene>
    <name evidence="8" type="primary">LOC109128036</name>
</gene>
<feature type="compositionally biased region" description="Basic and acidic residues" evidence="5">
    <location>
        <begin position="36"/>
        <end position="46"/>
    </location>
</feature>
<evidence type="ECO:0000256" key="5">
    <source>
        <dbReference type="SAM" id="MobiDB-lite"/>
    </source>
</evidence>
<organism evidence="7 8">
    <name type="scientific">Camelina sativa</name>
    <name type="common">False flax</name>
    <name type="synonym">Myagrum sativum</name>
    <dbReference type="NCBI Taxonomy" id="90675"/>
    <lineage>
        <taxon>Eukaryota</taxon>
        <taxon>Viridiplantae</taxon>
        <taxon>Streptophyta</taxon>
        <taxon>Embryophyta</taxon>
        <taxon>Tracheophyta</taxon>
        <taxon>Spermatophyta</taxon>
        <taxon>Magnoliopsida</taxon>
        <taxon>eudicotyledons</taxon>
        <taxon>Gunneridae</taxon>
        <taxon>Pentapetalae</taxon>
        <taxon>rosids</taxon>
        <taxon>malvids</taxon>
        <taxon>Brassicales</taxon>
        <taxon>Brassicaceae</taxon>
        <taxon>Camelineae</taxon>
        <taxon>Camelina</taxon>
    </lineage>
</organism>
<proteinExistence type="predicted"/>
<dbReference type="SMART" id="SM00575">
    <property type="entry name" value="ZnF_PMZ"/>
    <property type="match status" value="1"/>
</dbReference>
<keyword evidence="3" id="KW-0862">Zinc</keyword>
<feature type="domain" description="SWIM-type" evidence="6">
    <location>
        <begin position="611"/>
        <end position="652"/>
    </location>
</feature>
<protein>
    <submittedName>
        <fullName evidence="8">Uncharacterized protein LOC109128036</fullName>
    </submittedName>
</protein>
<evidence type="ECO:0000256" key="1">
    <source>
        <dbReference type="ARBA" id="ARBA00022723"/>
    </source>
</evidence>